<proteinExistence type="inferred from homology"/>
<organism evidence="9 10">
    <name type="scientific">Niabella pedocola</name>
    <dbReference type="NCBI Taxonomy" id="1752077"/>
    <lineage>
        <taxon>Bacteria</taxon>
        <taxon>Pseudomonadati</taxon>
        <taxon>Bacteroidota</taxon>
        <taxon>Chitinophagia</taxon>
        <taxon>Chitinophagales</taxon>
        <taxon>Chitinophagaceae</taxon>
        <taxon>Niabella</taxon>
    </lineage>
</organism>
<protein>
    <recommendedName>
        <fullName evidence="3">alpha-L-fucosidase</fullName>
        <ecNumber evidence="3">3.2.1.51</ecNumber>
    </recommendedName>
</protein>
<evidence type="ECO:0000259" key="8">
    <source>
        <dbReference type="Pfam" id="PF01120"/>
    </source>
</evidence>
<dbReference type="EMBL" id="JAJNEC010000007">
    <property type="protein sequence ID" value="MCD2425773.1"/>
    <property type="molecule type" value="Genomic_DNA"/>
</dbReference>
<gene>
    <name evidence="9" type="ORF">LQ567_23515</name>
</gene>
<reference evidence="9 10" key="1">
    <citation type="submission" date="2021-11" db="EMBL/GenBank/DDBJ databases">
        <title>Genomic of Niabella pedocola.</title>
        <authorList>
            <person name="Wu T."/>
        </authorList>
    </citation>
    <scope>NUCLEOTIDE SEQUENCE [LARGE SCALE GENOMIC DNA]</scope>
    <source>
        <strain evidence="9 10">JCM 31011</strain>
    </source>
</reference>
<evidence type="ECO:0000256" key="3">
    <source>
        <dbReference type="ARBA" id="ARBA00012662"/>
    </source>
</evidence>
<keyword evidence="5" id="KW-0378">Hydrolase</keyword>
<dbReference type="Proteomes" id="UP001199816">
    <property type="component" value="Unassembled WGS sequence"/>
</dbReference>
<dbReference type="PRINTS" id="PR00741">
    <property type="entry name" value="GLHYDRLASE29"/>
</dbReference>
<dbReference type="Pfam" id="PF01120">
    <property type="entry name" value="Alpha_L_fucos"/>
    <property type="match status" value="1"/>
</dbReference>
<evidence type="ECO:0000256" key="4">
    <source>
        <dbReference type="ARBA" id="ARBA00022729"/>
    </source>
</evidence>
<dbReference type="Gene3D" id="2.60.120.260">
    <property type="entry name" value="Galactose-binding domain-like"/>
    <property type="match status" value="1"/>
</dbReference>
<feature type="domain" description="Glycoside hydrolase family 29 N-terminal" evidence="8">
    <location>
        <begin position="50"/>
        <end position="392"/>
    </location>
</feature>
<comment type="similarity">
    <text evidence="2">Belongs to the glycosyl hydrolase 29 family.</text>
</comment>
<sequence length="629" mass="70390">MKRFFIYVLFCTATATAAAQVTGDEDKDMYNKGQQRDQQTIDEAVNGWWTQSMKTHEARIAWWQQAKFGMFIHWGVYSLPGGEWKGQKVGGYAEHLMRVKKITRSEYLQLAHGFNPVLFNADEWARTARDAGMRYMIITAKHHDGFAIYPSAVSDFNIHDQTPFKRDPLAALSAACKKYGIKFGFYYSHAFDWEHPDAPGNDWEYNNPGGDKNLFGGREWFDHHPELLPKAVKYVNEKAIPQIKELLTKYHPDIIWFDTPHKLPFSENLRILKAIRETDPNVVVNGRLARNATRNYGDYLNTADRPAEFAPVPGTPGSTDWEAIPTTNESYGYSRYDNSHKSVPFFIQLLAKAASKGGNLLMNIGPKGDGAIDTRDLAILKGIGSWIRQNGESIYGVKQSPLPLQNWGVITMRENKVYLHVFNFPADRKLYVGGLQAAVGKAYTLAGKKMLNTKRMGPDDVQIDLTGVAEDAANTVVVLEVEEQPKAGQAFFVAPNIPITRLLAFDAQLQGKGFGFGDGKADRYYVDGWKLPAQQLVWNLRTMEARSYDVVIKYVTGTECGGNYKLLLNHAAAIEGKVQQTKGGVITEKIGELKLKQGLNTLQLSPVTITGTELMKLLEVQLVLPATGK</sequence>
<evidence type="ECO:0000256" key="5">
    <source>
        <dbReference type="ARBA" id="ARBA00022801"/>
    </source>
</evidence>
<evidence type="ECO:0000313" key="10">
    <source>
        <dbReference type="Proteomes" id="UP001199816"/>
    </source>
</evidence>
<feature type="chain" id="PRO_5046116277" description="alpha-L-fucosidase" evidence="7">
    <location>
        <begin position="18"/>
        <end position="629"/>
    </location>
</feature>
<feature type="signal peptide" evidence="7">
    <location>
        <begin position="1"/>
        <end position="17"/>
    </location>
</feature>
<dbReference type="EC" id="3.2.1.51" evidence="3"/>
<dbReference type="Gene3D" id="3.20.20.80">
    <property type="entry name" value="Glycosidases"/>
    <property type="match status" value="1"/>
</dbReference>
<dbReference type="SUPFAM" id="SSF51445">
    <property type="entry name" value="(Trans)glycosidases"/>
    <property type="match status" value="1"/>
</dbReference>
<dbReference type="PANTHER" id="PTHR10030">
    <property type="entry name" value="ALPHA-L-FUCOSIDASE"/>
    <property type="match status" value="1"/>
</dbReference>
<dbReference type="InterPro" id="IPR000933">
    <property type="entry name" value="Glyco_hydro_29"/>
</dbReference>
<evidence type="ECO:0000256" key="6">
    <source>
        <dbReference type="ARBA" id="ARBA00023295"/>
    </source>
</evidence>
<dbReference type="PANTHER" id="PTHR10030:SF37">
    <property type="entry name" value="ALPHA-L-FUCOSIDASE-RELATED"/>
    <property type="match status" value="1"/>
</dbReference>
<dbReference type="InterPro" id="IPR057739">
    <property type="entry name" value="Glyco_hydro_29_N"/>
</dbReference>
<dbReference type="Gene3D" id="2.60.40.1180">
    <property type="entry name" value="Golgi alpha-mannosidase II"/>
    <property type="match status" value="1"/>
</dbReference>
<keyword evidence="6" id="KW-0326">Glycosidase</keyword>
<comment type="function">
    <text evidence="1">Alpha-L-fucosidase is responsible for hydrolyzing the alpha-1,6-linked fucose joined to the reducing-end N-acetylglucosamine of the carbohydrate moieties of glycoproteins.</text>
</comment>
<dbReference type="SMART" id="SM00812">
    <property type="entry name" value="Alpha_L_fucos"/>
    <property type="match status" value="1"/>
</dbReference>
<evidence type="ECO:0000256" key="2">
    <source>
        <dbReference type="ARBA" id="ARBA00007951"/>
    </source>
</evidence>
<keyword evidence="10" id="KW-1185">Reference proteome</keyword>
<comment type="caution">
    <text evidence="9">The sequence shown here is derived from an EMBL/GenBank/DDBJ whole genome shotgun (WGS) entry which is preliminary data.</text>
</comment>
<evidence type="ECO:0000256" key="7">
    <source>
        <dbReference type="SAM" id="SignalP"/>
    </source>
</evidence>
<dbReference type="InterPro" id="IPR013780">
    <property type="entry name" value="Glyco_hydro_b"/>
</dbReference>
<dbReference type="RefSeq" id="WP_231008347.1">
    <property type="nucleotide sequence ID" value="NZ_JAJNEC010000007.1"/>
</dbReference>
<accession>A0ABS8PXJ0</accession>
<keyword evidence="4 7" id="KW-0732">Signal</keyword>
<dbReference type="InterPro" id="IPR017853">
    <property type="entry name" value="GH"/>
</dbReference>
<evidence type="ECO:0000313" key="9">
    <source>
        <dbReference type="EMBL" id="MCD2425773.1"/>
    </source>
</evidence>
<evidence type="ECO:0000256" key="1">
    <source>
        <dbReference type="ARBA" id="ARBA00004071"/>
    </source>
</evidence>
<dbReference type="InterPro" id="IPR016286">
    <property type="entry name" value="FUC_metazoa-typ"/>
</dbReference>
<name>A0ABS8PXJ0_9BACT</name>